<proteinExistence type="inferred from homology"/>
<keyword evidence="4 11" id="KW-0479">Metal-binding</keyword>
<dbReference type="PANTHER" id="PTHR11799">
    <property type="entry name" value="PARAOXONASE"/>
    <property type="match status" value="1"/>
</dbReference>
<dbReference type="Pfam" id="PF01731">
    <property type="entry name" value="Arylesterase"/>
    <property type="match status" value="1"/>
</dbReference>
<dbReference type="GO" id="GO:0046872">
    <property type="term" value="F:metal ion binding"/>
    <property type="evidence" value="ECO:0007669"/>
    <property type="project" value="UniProtKB-KW"/>
</dbReference>
<evidence type="ECO:0000256" key="14">
    <source>
        <dbReference type="SAM" id="MobiDB-lite"/>
    </source>
</evidence>
<comment type="PTM">
    <text evidence="12">Glycosylated.</text>
</comment>
<dbReference type="GO" id="GO:0051649">
    <property type="term" value="P:establishment of localization in cell"/>
    <property type="evidence" value="ECO:0007669"/>
    <property type="project" value="Ensembl"/>
</dbReference>
<feature type="chain" id="PRO_5029914181" description="Paraoxonase" evidence="15">
    <location>
        <begin position="16"/>
        <end position="323"/>
    </location>
</feature>
<feature type="glycosylation site" description="N-linked (GlcNAc...) asparagine" evidence="12">
    <location>
        <position position="267"/>
    </location>
</feature>
<evidence type="ECO:0000256" key="2">
    <source>
        <dbReference type="ARBA" id="ARBA00000450"/>
    </source>
</evidence>
<dbReference type="GO" id="GO:1901335">
    <property type="term" value="P:lactone catabolic process"/>
    <property type="evidence" value="ECO:0007669"/>
    <property type="project" value="Ensembl"/>
</dbReference>
<reference evidence="16" key="2">
    <citation type="submission" date="2025-08" db="UniProtKB">
        <authorList>
            <consortium name="Ensembl"/>
        </authorList>
    </citation>
    <scope>IDENTIFICATION</scope>
</reference>
<feature type="binding site" evidence="11">
    <location>
        <position position="267"/>
    </location>
    <ligand>
        <name>Ca(2+)</name>
        <dbReference type="ChEBI" id="CHEBI:29108"/>
        <label>1</label>
        <note>catalytic</note>
    </ligand>
</feature>
<evidence type="ECO:0000256" key="13">
    <source>
        <dbReference type="RuleBase" id="RU368025"/>
    </source>
</evidence>
<dbReference type="FunFam" id="2.120.10.30:FF:000023">
    <property type="entry name" value="Serum paraoxonase/arylesterase 2"/>
    <property type="match status" value="1"/>
</dbReference>
<protein>
    <recommendedName>
        <fullName evidence="13">Paraoxonase</fullName>
        <ecNumber evidence="13">3.1.1.2</ecNumber>
    </recommendedName>
</protein>
<dbReference type="GO" id="GO:0046395">
    <property type="term" value="P:carboxylic acid catabolic process"/>
    <property type="evidence" value="ECO:0007669"/>
    <property type="project" value="Ensembl"/>
</dbReference>
<dbReference type="GO" id="GO:0004064">
    <property type="term" value="F:arylesterase activity"/>
    <property type="evidence" value="ECO:0007669"/>
    <property type="project" value="UniProtKB-UniRule"/>
</dbReference>
<feature type="binding site" evidence="11">
    <location>
        <position position="266"/>
    </location>
    <ligand>
        <name>Ca(2+)</name>
        <dbReference type="ChEBI" id="CHEBI:29108"/>
        <label>1</label>
        <note>catalytic</note>
    </ligand>
</feature>
<reference evidence="16" key="3">
    <citation type="submission" date="2025-09" db="UniProtKB">
        <authorList>
            <consortium name="Ensembl"/>
        </authorList>
    </citation>
    <scope>IDENTIFICATION</scope>
</reference>
<dbReference type="InterPro" id="IPR011042">
    <property type="entry name" value="6-blade_b-propeller_TolB-like"/>
</dbReference>
<feature type="binding site" evidence="11">
    <location>
        <position position="166"/>
    </location>
    <ligand>
        <name>Ca(2+)</name>
        <dbReference type="ChEBI" id="CHEBI:29108"/>
        <label>1</label>
        <note>catalytic</note>
    </ligand>
</feature>
<comment type="cofactor">
    <cofactor evidence="11 13">
        <name>Ca(2+)</name>
        <dbReference type="ChEBI" id="CHEBI:29108"/>
    </cofactor>
    <text evidence="11 13">Binds 2 calcium ions per subunit.</text>
</comment>
<evidence type="ECO:0000256" key="5">
    <source>
        <dbReference type="ARBA" id="ARBA00022729"/>
    </source>
</evidence>
<keyword evidence="17" id="KW-1185">Reference proteome</keyword>
<keyword evidence="7 11" id="KW-0106">Calcium</keyword>
<evidence type="ECO:0000256" key="11">
    <source>
        <dbReference type="PIRSR" id="PIRSR602640-2"/>
    </source>
</evidence>
<dbReference type="GO" id="GO:0042803">
    <property type="term" value="F:protein homodimerization activity"/>
    <property type="evidence" value="ECO:0007669"/>
    <property type="project" value="Ensembl"/>
</dbReference>
<feature type="active site" description="Proton acceptor" evidence="10">
    <location>
        <position position="114"/>
    </location>
</feature>
<dbReference type="PANTHER" id="PTHR11799:SF14">
    <property type="entry name" value="SERUM PARAOXONASE_LACTONASE 3"/>
    <property type="match status" value="1"/>
</dbReference>
<feature type="region of interest" description="Disordered" evidence="14">
    <location>
        <begin position="292"/>
        <end position="323"/>
    </location>
</feature>
<keyword evidence="9 12" id="KW-0325">Glycoprotein</keyword>
<evidence type="ECO:0000313" key="17">
    <source>
        <dbReference type="Proteomes" id="UP000007648"/>
    </source>
</evidence>
<evidence type="ECO:0000256" key="6">
    <source>
        <dbReference type="ARBA" id="ARBA00022801"/>
    </source>
</evidence>
<feature type="signal peptide" evidence="15">
    <location>
        <begin position="1"/>
        <end position="15"/>
    </location>
</feature>
<dbReference type="EC" id="3.1.1.2" evidence="13"/>
<feature type="binding site" evidence="11">
    <location>
        <position position="54"/>
    </location>
    <ligand>
        <name>Ca(2+)</name>
        <dbReference type="ChEBI" id="CHEBI:29108"/>
        <label>2</label>
    </ligand>
</feature>
<dbReference type="InParanoid" id="A0A7N4UX34"/>
<keyword evidence="6 13" id="KW-0378">Hydrolase</keyword>
<keyword evidence="5 15" id="KW-0732">Signal</keyword>
<evidence type="ECO:0000256" key="12">
    <source>
        <dbReference type="PIRSR" id="PIRSR602640-4"/>
    </source>
</evidence>
<dbReference type="GO" id="GO:0102007">
    <property type="term" value="F:acyl-L-homoserine-lactone lactonohydrolase activity"/>
    <property type="evidence" value="ECO:0007669"/>
    <property type="project" value="UniProtKB-EC"/>
</dbReference>
<dbReference type="GO" id="GO:0009636">
    <property type="term" value="P:response to toxic substance"/>
    <property type="evidence" value="ECO:0007669"/>
    <property type="project" value="TreeGrafter"/>
</dbReference>
<comment type="catalytic activity">
    <reaction evidence="1 13">
        <text>a phenyl acetate + H2O = a phenol + acetate + H(+)</text>
        <dbReference type="Rhea" id="RHEA:17309"/>
        <dbReference type="ChEBI" id="CHEBI:15377"/>
        <dbReference type="ChEBI" id="CHEBI:15378"/>
        <dbReference type="ChEBI" id="CHEBI:30089"/>
        <dbReference type="ChEBI" id="CHEBI:33853"/>
        <dbReference type="ChEBI" id="CHEBI:140310"/>
        <dbReference type="EC" id="3.1.1.2"/>
    </reaction>
</comment>
<keyword evidence="8 13" id="KW-1015">Disulfide bond</keyword>
<sequence length="323" mass="35814">MAKLLALAVLGLALAFVGERFVTFRQRMNIPHQVHPVEPPNCHLVPGLDNGSEDIDILPSGLVFLSTGLKYPGMPSSAPDKPGAIFLMDLKEEEPRAWALPIRNSFDVQSLNPHGISAFVDKDSTVYLYVVNHPHKKSTVEVFRFEGDALFHLKTIRHELLFSVNDLVVLGPEEFYATNDHYFTNEFLAQLELFLDLQWTNVIYYGPGQVKEVAAGLSFANGITISPDKKYIYVAAVTAHSIHVMKRLDNENLTQEKVLHLGTLVDNLSVDPATGDVWAGCHPNGMKLLLYDPTDPPGSEPSRFGRGGERRLGTDTCVSLHRS</sequence>
<evidence type="ECO:0000256" key="3">
    <source>
        <dbReference type="ARBA" id="ARBA00008595"/>
    </source>
</evidence>
<gene>
    <name evidence="16" type="primary">PON3</name>
</gene>
<dbReference type="GeneTree" id="ENSGT00390000008932"/>
<feature type="binding site" evidence="11">
    <location>
        <position position="53"/>
    </location>
    <ligand>
        <name>Ca(2+)</name>
        <dbReference type="ChEBI" id="CHEBI:29108"/>
        <label>1</label>
        <note>catalytic</note>
    </ligand>
</feature>
<dbReference type="InterPro" id="IPR002640">
    <property type="entry name" value="Arylesterase"/>
</dbReference>
<dbReference type="SUPFAM" id="SSF63829">
    <property type="entry name" value="Calcium-dependent phosphotriesterase"/>
    <property type="match status" value="1"/>
</dbReference>
<dbReference type="GO" id="GO:2001038">
    <property type="term" value="P:regulation of cellular response to drug"/>
    <property type="evidence" value="ECO:0007669"/>
    <property type="project" value="Ensembl"/>
</dbReference>
<dbReference type="Gene3D" id="2.120.10.30">
    <property type="entry name" value="TolB, C-terminal domain"/>
    <property type="match status" value="1"/>
</dbReference>
<evidence type="ECO:0000256" key="8">
    <source>
        <dbReference type="ARBA" id="ARBA00023157"/>
    </source>
</evidence>
<evidence type="ECO:0000256" key="10">
    <source>
        <dbReference type="PIRSR" id="PIRSR602640-1"/>
    </source>
</evidence>
<accession>A0A7N4UX34</accession>
<organism evidence="16 17">
    <name type="scientific">Sarcophilus harrisii</name>
    <name type="common">Tasmanian devil</name>
    <name type="synonym">Sarcophilus laniarius</name>
    <dbReference type="NCBI Taxonomy" id="9305"/>
    <lineage>
        <taxon>Eukaryota</taxon>
        <taxon>Metazoa</taxon>
        <taxon>Chordata</taxon>
        <taxon>Craniata</taxon>
        <taxon>Vertebrata</taxon>
        <taxon>Euteleostomi</taxon>
        <taxon>Mammalia</taxon>
        <taxon>Metatheria</taxon>
        <taxon>Dasyuromorphia</taxon>
        <taxon>Dasyuridae</taxon>
        <taxon>Sarcophilus</taxon>
    </lineage>
</organism>
<comment type="catalytic activity">
    <reaction evidence="2">
        <text>an N-acyl-L-homoserine lactone + H2O = an N-acyl-L-homoserine + H(+)</text>
        <dbReference type="Rhea" id="RHEA:22576"/>
        <dbReference type="ChEBI" id="CHEBI:15377"/>
        <dbReference type="ChEBI" id="CHEBI:15378"/>
        <dbReference type="ChEBI" id="CHEBI:55474"/>
        <dbReference type="ChEBI" id="CHEBI:58921"/>
        <dbReference type="EC" id="3.1.1.81"/>
    </reaction>
</comment>
<dbReference type="Ensembl" id="ENSSHAT00000026337.1">
    <property type="protein sequence ID" value="ENSSHAP00000022822.1"/>
    <property type="gene ID" value="ENSSHAG00000005610.2"/>
</dbReference>
<evidence type="ECO:0000256" key="15">
    <source>
        <dbReference type="SAM" id="SignalP"/>
    </source>
</evidence>
<dbReference type="GO" id="GO:0003096">
    <property type="term" value="P:renal sodium ion transport"/>
    <property type="evidence" value="ECO:0007669"/>
    <property type="project" value="Ensembl"/>
</dbReference>
<reference evidence="16 17" key="1">
    <citation type="journal article" date="2011" name="Proc. Natl. Acad. Sci. U.S.A.">
        <title>Genetic diversity and population structure of the endangered marsupial Sarcophilus harrisii (Tasmanian devil).</title>
        <authorList>
            <person name="Miller W."/>
            <person name="Hayes V.M."/>
            <person name="Ratan A."/>
            <person name="Petersen D.C."/>
            <person name="Wittekindt N.E."/>
            <person name="Miller J."/>
            <person name="Walenz B."/>
            <person name="Knight J."/>
            <person name="Qi J."/>
            <person name="Zhao F."/>
            <person name="Wang Q."/>
            <person name="Bedoya-Reina O.C."/>
            <person name="Katiyar N."/>
            <person name="Tomsho L.P."/>
            <person name="Kasson L.M."/>
            <person name="Hardie R.A."/>
            <person name="Woodbridge P."/>
            <person name="Tindall E.A."/>
            <person name="Bertelsen M.F."/>
            <person name="Dixon D."/>
            <person name="Pyecroft S."/>
            <person name="Helgen K.M."/>
            <person name="Lesk A.M."/>
            <person name="Pringle T.H."/>
            <person name="Patterson N."/>
            <person name="Zhang Y."/>
            <person name="Kreiss A."/>
            <person name="Woods G.M."/>
            <person name="Jones M.E."/>
            <person name="Schuster S.C."/>
        </authorList>
    </citation>
    <scope>NUCLEOTIDE SEQUENCE [LARGE SCALE GENOMIC DNA]</scope>
</reference>
<feature type="binding site" evidence="11">
    <location>
        <position position="116"/>
    </location>
    <ligand>
        <name>Ca(2+)</name>
        <dbReference type="ChEBI" id="CHEBI:29108"/>
        <label>1</label>
        <note>catalytic</note>
    </ligand>
</feature>
<evidence type="ECO:0000256" key="7">
    <source>
        <dbReference type="ARBA" id="ARBA00022837"/>
    </source>
</evidence>
<evidence type="ECO:0000313" key="16">
    <source>
        <dbReference type="Ensembl" id="ENSSHAP00000022822.1"/>
    </source>
</evidence>
<dbReference type="Proteomes" id="UP000007648">
    <property type="component" value="Unassembled WGS sequence"/>
</dbReference>
<evidence type="ECO:0000256" key="4">
    <source>
        <dbReference type="ARBA" id="ARBA00022723"/>
    </source>
</evidence>
<feature type="binding site" evidence="11">
    <location>
        <position position="165"/>
    </location>
    <ligand>
        <name>Ca(2+)</name>
        <dbReference type="ChEBI" id="CHEBI:29108"/>
        <label>1</label>
        <note>catalytic</note>
    </ligand>
</feature>
<evidence type="ECO:0000256" key="9">
    <source>
        <dbReference type="ARBA" id="ARBA00023180"/>
    </source>
</evidence>
<name>A0A7N4UX34_SARHA</name>
<evidence type="ECO:0000256" key="1">
    <source>
        <dbReference type="ARBA" id="ARBA00000368"/>
    </source>
</evidence>
<dbReference type="GO" id="GO:0032929">
    <property type="term" value="P:negative regulation of superoxide anion generation"/>
    <property type="evidence" value="ECO:0007669"/>
    <property type="project" value="Ensembl"/>
</dbReference>
<comment type="similarity">
    <text evidence="3 13">Belongs to the paraoxonase family.</text>
</comment>
<feature type="binding site" evidence="11">
    <location>
        <position position="221"/>
    </location>
    <ligand>
        <name>Ca(2+)</name>
        <dbReference type="ChEBI" id="CHEBI:29108"/>
        <label>1</label>
        <note>catalytic</note>
    </ligand>
</feature>
<dbReference type="AlphaFoldDB" id="A0A7N4UX34"/>
<dbReference type="InterPro" id="IPR051288">
    <property type="entry name" value="Serum_paraoxonase/arylesterase"/>
</dbReference>
<dbReference type="PRINTS" id="PR01785">
    <property type="entry name" value="PARAOXONASE"/>
</dbReference>